<proteinExistence type="predicted"/>
<dbReference type="RefSeq" id="XP_006684632.1">
    <property type="nucleotide sequence ID" value="XM_006684569.1"/>
</dbReference>
<keyword evidence="3" id="KW-1185">Reference proteome</keyword>
<evidence type="ECO:0000259" key="1">
    <source>
        <dbReference type="Pfam" id="PF12735"/>
    </source>
</evidence>
<feature type="domain" description="Trafficking protein particle complex II-specific subunit 65 IgD3" evidence="1">
    <location>
        <begin position="410"/>
        <end position="553"/>
    </location>
</feature>
<evidence type="ECO:0000313" key="3">
    <source>
        <dbReference type="Proteomes" id="UP000000707"/>
    </source>
</evidence>
<dbReference type="HOGENOM" id="CLU_490882_0_0_1"/>
<dbReference type="GO" id="GO:1990071">
    <property type="term" value="C:TRAPPII protein complex"/>
    <property type="evidence" value="ECO:0007669"/>
    <property type="project" value="InterPro"/>
</dbReference>
<sequence length="555" mass="60566">MHISIHLPSQPTADPELLLHRLYAARDVAFFDEHLAGYVLVQQHPDLHVSISSHFEVFLDVSIIPGDILDTDPNYSPASFVVESLVVDELVASDLHDGLPFKLYRFSIPVKYPNKKLNSPRIHLSATIRFNDPPSNTSTIATLTDLEPCHPRNLLRELNLSSTNMFLSSTIIEDTDTSRKSLDSRVVADISHTDNSTAVASVTPATVSLPVLSALVVKLKSTKPAGKNNELLASFNVETSDHLAHLHHSSLHIRLNEFELSFAGQIININEGIYHFPIDFAVDESINLNFKLINNESLETSRQVTVTLNLQVLGPAASPYSSTISTSWSPLVDFNLVAPPISNSLKSMLTQAQPPQTLAKRRLVTTGASSLSTANTLSFKKTATNPVLFRKGSSNSSMTVNLCNPGISPSLFGLKLTFNGNLTVPLGQVTVWKLQAINNSSSNMMLSLVLQGQKDISASTPSVSQQPLRQRDLVPAYMKPALFSLYNSLKLDNNGVLLLDNDVRIGPLEPNSVFETNVKIIGLSRGVFNLDGLNIFDLASGDGLDFGKLVEVFVT</sequence>
<gene>
    <name evidence="2" type="ORF">CANTEDRAFT_133486</name>
</gene>
<dbReference type="AlphaFoldDB" id="G3AZC0"/>
<accession>G3AZC0</accession>
<dbReference type="STRING" id="590646.G3AZC0"/>
<organism evidence="3">
    <name type="scientific">Candida tenuis (strain ATCC 10573 / BCRC 21748 / CBS 615 / JCM 9827 / NBRC 10315 / NRRL Y-1498 / VKM Y-70)</name>
    <name type="common">Yeast</name>
    <name type="synonym">Yamadazyma tenuis</name>
    <dbReference type="NCBI Taxonomy" id="590646"/>
    <lineage>
        <taxon>Eukaryota</taxon>
        <taxon>Fungi</taxon>
        <taxon>Dikarya</taxon>
        <taxon>Ascomycota</taxon>
        <taxon>Saccharomycotina</taxon>
        <taxon>Pichiomycetes</taxon>
        <taxon>Debaryomycetaceae</taxon>
        <taxon>Yamadazyma</taxon>
    </lineage>
</organism>
<dbReference type="EMBL" id="GL996512">
    <property type="protein sequence ID" value="EGV66058.1"/>
    <property type="molecule type" value="Genomic_DNA"/>
</dbReference>
<evidence type="ECO:0000313" key="2">
    <source>
        <dbReference type="EMBL" id="EGV66058.1"/>
    </source>
</evidence>
<dbReference type="PANTHER" id="PTHR28159:SF1">
    <property type="entry name" value="TRAFFICKING PROTEIN PARTICLE COMPLEX II-SPECIFIC SUBUNIT 65"/>
    <property type="match status" value="1"/>
</dbReference>
<reference evidence="2 3" key="1">
    <citation type="journal article" date="2011" name="Proc. Natl. Acad. Sci. U.S.A.">
        <title>Comparative genomics of xylose-fermenting fungi for enhanced biofuel production.</title>
        <authorList>
            <person name="Wohlbach D.J."/>
            <person name="Kuo A."/>
            <person name="Sato T.K."/>
            <person name="Potts K.M."/>
            <person name="Salamov A.A."/>
            <person name="LaButti K.M."/>
            <person name="Sun H."/>
            <person name="Clum A."/>
            <person name="Pangilinan J.L."/>
            <person name="Lindquist E.A."/>
            <person name="Lucas S."/>
            <person name="Lapidus A."/>
            <person name="Jin M."/>
            <person name="Gunawan C."/>
            <person name="Balan V."/>
            <person name="Dale B.E."/>
            <person name="Jeffries T.W."/>
            <person name="Zinkel R."/>
            <person name="Barry K.W."/>
            <person name="Grigoriev I.V."/>
            <person name="Gasch A.P."/>
        </authorList>
    </citation>
    <scope>NUCLEOTIDE SEQUENCE [LARGE SCALE GENOMIC DNA]</scope>
    <source>
        <strain evidence="3">ATCC 10573 / BCRC 21748 / CBS 615 / JCM 9827 / NBRC 10315 / NRRL Y-1498 / VKM Y-70</strain>
    </source>
</reference>
<name>G3AZC0_CANTC</name>
<dbReference type="GeneID" id="18249709"/>
<dbReference type="OrthoDB" id="5345392at2759"/>
<dbReference type="PANTHER" id="PTHR28159">
    <property type="entry name" value="TRAFFICKING PROTEIN PARTICLE COMPLEX II-SPECIFIC SUBUNIT 65"/>
    <property type="match status" value="1"/>
</dbReference>
<dbReference type="eggNOG" id="KOG1944">
    <property type="taxonomic scope" value="Eukaryota"/>
</dbReference>
<dbReference type="Proteomes" id="UP000000707">
    <property type="component" value="Unassembled WGS sequence"/>
</dbReference>
<dbReference type="GO" id="GO:0006891">
    <property type="term" value="P:intra-Golgi vesicle-mediated transport"/>
    <property type="evidence" value="ECO:0007669"/>
    <property type="project" value="InterPro"/>
</dbReference>
<dbReference type="KEGG" id="cten:18249709"/>
<dbReference type="Pfam" id="PF12735">
    <property type="entry name" value="IgD3_Trs65"/>
    <property type="match status" value="1"/>
</dbReference>
<dbReference type="InterPro" id="IPR055420">
    <property type="entry name" value="IgD3_Trs65"/>
</dbReference>
<dbReference type="GO" id="GO:0005802">
    <property type="term" value="C:trans-Golgi network"/>
    <property type="evidence" value="ECO:0007669"/>
    <property type="project" value="TreeGrafter"/>
</dbReference>
<protein>
    <recommendedName>
        <fullName evidence="1">Trafficking protein particle complex II-specific subunit 65 IgD3 domain-containing protein</fullName>
    </recommendedName>
</protein>
<dbReference type="InterPro" id="IPR024662">
    <property type="entry name" value="Trs65"/>
</dbReference>